<name>A0AAD4MZS8_9BILA</name>
<comment type="caution">
    <text evidence="3">The sequence shown here is derived from an EMBL/GenBank/DDBJ whole genome shotgun (WGS) entry which is preliminary data.</text>
</comment>
<proteinExistence type="predicted"/>
<gene>
    <name evidence="3" type="ORF">DdX_11589</name>
</gene>
<dbReference type="PANTHER" id="PTHR10219">
    <property type="entry name" value="GLYCOLIPID TRANSFER PROTEIN-RELATED"/>
    <property type="match status" value="1"/>
</dbReference>
<dbReference type="InterPro" id="IPR036497">
    <property type="entry name" value="GLTP_sf"/>
</dbReference>
<dbReference type="GO" id="GO:1902388">
    <property type="term" value="F:ceramide 1-phosphate transfer activity"/>
    <property type="evidence" value="ECO:0007669"/>
    <property type="project" value="TreeGrafter"/>
</dbReference>
<dbReference type="SUPFAM" id="SSF110004">
    <property type="entry name" value="Glycolipid transfer protein, GLTP"/>
    <property type="match status" value="1"/>
</dbReference>
<dbReference type="InterPro" id="IPR014830">
    <property type="entry name" value="Glycolipid_transfer_prot_dom"/>
</dbReference>
<evidence type="ECO:0000313" key="4">
    <source>
        <dbReference type="Proteomes" id="UP001201812"/>
    </source>
</evidence>
<dbReference type="AlphaFoldDB" id="A0AAD4MZS8"/>
<evidence type="ECO:0000259" key="2">
    <source>
        <dbReference type="Pfam" id="PF08718"/>
    </source>
</evidence>
<accession>A0AAD4MZS8</accession>
<dbReference type="Gene3D" id="1.10.3520.10">
    <property type="entry name" value="Glycolipid transfer protein"/>
    <property type="match status" value="2"/>
</dbReference>
<dbReference type="Pfam" id="PF08718">
    <property type="entry name" value="GLTP"/>
    <property type="match status" value="1"/>
</dbReference>
<dbReference type="GO" id="GO:1902387">
    <property type="term" value="F:ceramide 1-phosphate binding"/>
    <property type="evidence" value="ECO:0007669"/>
    <property type="project" value="TreeGrafter"/>
</dbReference>
<keyword evidence="4" id="KW-1185">Reference proteome</keyword>
<evidence type="ECO:0000313" key="3">
    <source>
        <dbReference type="EMBL" id="KAI1708834.1"/>
    </source>
</evidence>
<dbReference type="GO" id="GO:0005829">
    <property type="term" value="C:cytosol"/>
    <property type="evidence" value="ECO:0007669"/>
    <property type="project" value="TreeGrafter"/>
</dbReference>
<dbReference type="GO" id="GO:0016020">
    <property type="term" value="C:membrane"/>
    <property type="evidence" value="ECO:0007669"/>
    <property type="project" value="TreeGrafter"/>
</dbReference>
<organism evidence="3 4">
    <name type="scientific">Ditylenchus destructor</name>
    <dbReference type="NCBI Taxonomy" id="166010"/>
    <lineage>
        <taxon>Eukaryota</taxon>
        <taxon>Metazoa</taxon>
        <taxon>Ecdysozoa</taxon>
        <taxon>Nematoda</taxon>
        <taxon>Chromadorea</taxon>
        <taxon>Rhabditida</taxon>
        <taxon>Tylenchina</taxon>
        <taxon>Tylenchomorpha</taxon>
        <taxon>Sphaerularioidea</taxon>
        <taxon>Anguinidae</taxon>
        <taxon>Anguininae</taxon>
        <taxon>Ditylenchus</taxon>
    </lineage>
</organism>
<reference evidence="3" key="1">
    <citation type="submission" date="2022-01" db="EMBL/GenBank/DDBJ databases">
        <title>Genome Sequence Resource for Two Populations of Ditylenchus destructor, the Migratory Endoparasitic Phytonematode.</title>
        <authorList>
            <person name="Zhang H."/>
            <person name="Lin R."/>
            <person name="Xie B."/>
        </authorList>
    </citation>
    <scope>NUCLEOTIDE SEQUENCE</scope>
    <source>
        <strain evidence="3">BazhouSP</strain>
    </source>
</reference>
<keyword evidence="1" id="KW-0813">Transport</keyword>
<dbReference type="EMBL" id="JAKKPZ010000033">
    <property type="protein sequence ID" value="KAI1708834.1"/>
    <property type="molecule type" value="Genomic_DNA"/>
</dbReference>
<protein>
    <submittedName>
        <fullName evidence="3">Glycolipid transfer protein (GLTP) domain-containing protein</fullName>
    </submittedName>
</protein>
<sequence>MSAENEPVDTYFSNKDRMFPELEDGLIPTEQFLMACQGVADFVGFLGKAFSPVKSDISLLWLKRGLEFMLEMLRLLVKEYNGTPSEKQRSENMTKILNEAYEKSLKRHHNFVSKQLFKLVIHAAPYRKDLLKALAYGREGLEDVCVLHISELLGNFESNVNSLVEHYYVKNLETRPA</sequence>
<dbReference type="Proteomes" id="UP001201812">
    <property type="component" value="Unassembled WGS sequence"/>
</dbReference>
<feature type="domain" description="Glycolipid transfer protein" evidence="2">
    <location>
        <begin position="58"/>
        <end position="135"/>
    </location>
</feature>
<evidence type="ECO:0000256" key="1">
    <source>
        <dbReference type="ARBA" id="ARBA00022448"/>
    </source>
</evidence>
<dbReference type="PANTHER" id="PTHR10219:SF25">
    <property type="entry name" value="PLECKSTRIN HOMOLOGY DOMAIN-CONTAINING FAMILY A MEMBER 8"/>
    <property type="match status" value="1"/>
</dbReference>